<keyword evidence="3" id="KW-1185">Reference proteome</keyword>
<organism evidence="2 3">
    <name type="scientific">Kutzneria chonburiensis</name>
    <dbReference type="NCBI Taxonomy" id="1483604"/>
    <lineage>
        <taxon>Bacteria</taxon>
        <taxon>Bacillati</taxon>
        <taxon>Actinomycetota</taxon>
        <taxon>Actinomycetes</taxon>
        <taxon>Pseudonocardiales</taxon>
        <taxon>Pseudonocardiaceae</taxon>
        <taxon>Kutzneria</taxon>
    </lineage>
</organism>
<evidence type="ECO:0000259" key="1">
    <source>
        <dbReference type="Pfam" id="PF18075"/>
    </source>
</evidence>
<dbReference type="Proteomes" id="UP001589810">
    <property type="component" value="Unassembled WGS sequence"/>
</dbReference>
<dbReference type="EMBL" id="JBHLUD010000004">
    <property type="protein sequence ID" value="MFC0543228.1"/>
    <property type="molecule type" value="Genomic_DNA"/>
</dbReference>
<protein>
    <submittedName>
        <fullName evidence="2">Permease-like cell division protein FtsX</fullName>
    </submittedName>
</protein>
<accession>A0ABV6MSE6</accession>
<gene>
    <name evidence="2" type="ORF">ACFFH7_17130</name>
</gene>
<proteinExistence type="predicted"/>
<feature type="domain" description="FtsX extracellular" evidence="1">
    <location>
        <begin position="45"/>
        <end position="115"/>
    </location>
</feature>
<evidence type="ECO:0000313" key="3">
    <source>
        <dbReference type="Proteomes" id="UP001589810"/>
    </source>
</evidence>
<name>A0ABV6MSE6_9PSEU</name>
<dbReference type="RefSeq" id="WP_379794080.1">
    <property type="nucleotide sequence ID" value="NZ_JBHLUD010000004.1"/>
</dbReference>
<dbReference type="Gene3D" id="3.30.70.3040">
    <property type="match status" value="1"/>
</dbReference>
<comment type="caution">
    <text evidence="2">The sequence shown here is derived from an EMBL/GenBank/DDBJ whole genome shotgun (WGS) entry which is preliminary data.</text>
</comment>
<dbReference type="Pfam" id="PF18075">
    <property type="entry name" value="FtsX_ECD"/>
    <property type="match status" value="1"/>
</dbReference>
<sequence>MRTKYTVMALVLGLVAVAGVGILLWSTTTAPTPAAAPQPCLKPDEVDIYLHNDTDLPQVQAQVLATHQDVESVTTQTKQQSYEDFRRMFADQPDVLKTARPDAMPALVKVRPKPGVSASALGDILTRQFPPPAEIHRLICSELQGSH</sequence>
<reference evidence="2 3" key="1">
    <citation type="submission" date="2024-09" db="EMBL/GenBank/DDBJ databases">
        <authorList>
            <person name="Sun Q."/>
            <person name="Mori K."/>
        </authorList>
    </citation>
    <scope>NUCLEOTIDE SEQUENCE [LARGE SCALE GENOMIC DNA]</scope>
    <source>
        <strain evidence="2 3">TBRC 1432</strain>
    </source>
</reference>
<evidence type="ECO:0000313" key="2">
    <source>
        <dbReference type="EMBL" id="MFC0543228.1"/>
    </source>
</evidence>
<dbReference type="InterPro" id="IPR040690">
    <property type="entry name" value="FtsX_ECD"/>
</dbReference>